<evidence type="ECO:0000313" key="10">
    <source>
        <dbReference type="EMBL" id="GGH31436.1"/>
    </source>
</evidence>
<comment type="caution">
    <text evidence="10">The sequence shown here is derived from an EMBL/GenBank/DDBJ whole genome shotgun (WGS) entry which is preliminary data.</text>
</comment>
<keyword evidence="7" id="KW-0175">Coiled coil</keyword>
<dbReference type="InterPro" id="IPR003594">
    <property type="entry name" value="HATPase_dom"/>
</dbReference>
<dbReference type="SMART" id="SM00091">
    <property type="entry name" value="PAS"/>
    <property type="match status" value="1"/>
</dbReference>
<evidence type="ECO:0000256" key="3">
    <source>
        <dbReference type="ARBA" id="ARBA00022553"/>
    </source>
</evidence>
<evidence type="ECO:0000256" key="4">
    <source>
        <dbReference type="ARBA" id="ARBA00022679"/>
    </source>
</evidence>
<evidence type="ECO:0000256" key="6">
    <source>
        <dbReference type="ARBA" id="ARBA00023136"/>
    </source>
</evidence>
<feature type="coiled-coil region" evidence="7">
    <location>
        <begin position="4"/>
        <end position="34"/>
    </location>
</feature>
<keyword evidence="11" id="KW-1185">Reference proteome</keyword>
<dbReference type="InterPro" id="IPR035965">
    <property type="entry name" value="PAS-like_dom_sf"/>
</dbReference>
<dbReference type="EMBL" id="BMIA01000001">
    <property type="protein sequence ID" value="GGH31436.1"/>
    <property type="molecule type" value="Genomic_DNA"/>
</dbReference>
<dbReference type="InterPro" id="IPR000014">
    <property type="entry name" value="PAS"/>
</dbReference>
<accession>A0ABQ1YNT4</accession>
<keyword evidence="5" id="KW-0418">Kinase</keyword>
<keyword evidence="3" id="KW-0597">Phosphoprotein</keyword>
<dbReference type="Pfam" id="PF02518">
    <property type="entry name" value="HATPase_c"/>
    <property type="match status" value="1"/>
</dbReference>
<dbReference type="InterPro" id="IPR059127">
    <property type="entry name" value="Diguanyl_cycl_sensor_dom"/>
</dbReference>
<evidence type="ECO:0000256" key="1">
    <source>
        <dbReference type="ARBA" id="ARBA00000085"/>
    </source>
</evidence>
<dbReference type="InterPro" id="IPR005467">
    <property type="entry name" value="His_kinase_dom"/>
</dbReference>
<dbReference type="PANTHER" id="PTHR42878:SF15">
    <property type="entry name" value="BACTERIOPHYTOCHROME"/>
    <property type="match status" value="1"/>
</dbReference>
<evidence type="ECO:0000256" key="2">
    <source>
        <dbReference type="ARBA" id="ARBA00012438"/>
    </source>
</evidence>
<evidence type="ECO:0000256" key="5">
    <source>
        <dbReference type="ARBA" id="ARBA00022777"/>
    </source>
</evidence>
<dbReference type="EC" id="2.7.13.3" evidence="2"/>
<dbReference type="SUPFAM" id="SSF47384">
    <property type="entry name" value="Homodimeric domain of signal transducing histidine kinase"/>
    <property type="match status" value="1"/>
</dbReference>
<dbReference type="SUPFAM" id="SSF55785">
    <property type="entry name" value="PYP-like sensor domain (PAS domain)"/>
    <property type="match status" value="1"/>
</dbReference>
<dbReference type="CDD" id="cd00130">
    <property type="entry name" value="PAS"/>
    <property type="match status" value="1"/>
</dbReference>
<dbReference type="PROSITE" id="PS50112">
    <property type="entry name" value="PAS"/>
    <property type="match status" value="1"/>
</dbReference>
<comment type="catalytic activity">
    <reaction evidence="1">
        <text>ATP + protein L-histidine = ADP + protein N-phospho-L-histidine.</text>
        <dbReference type="EC" id="2.7.13.3"/>
    </reaction>
</comment>
<feature type="domain" description="PAS" evidence="9">
    <location>
        <begin position="56"/>
        <end position="126"/>
    </location>
</feature>
<dbReference type="PRINTS" id="PR00344">
    <property type="entry name" value="BCTRLSENSOR"/>
</dbReference>
<name>A0ABQ1YNT4_9BACT</name>
<dbReference type="Gene3D" id="1.10.287.130">
    <property type="match status" value="1"/>
</dbReference>
<organism evidence="10 11">
    <name type="scientific">Dyadobacter endophyticus</name>
    <dbReference type="NCBI Taxonomy" id="1749036"/>
    <lineage>
        <taxon>Bacteria</taxon>
        <taxon>Pseudomonadati</taxon>
        <taxon>Bacteroidota</taxon>
        <taxon>Cytophagia</taxon>
        <taxon>Cytophagales</taxon>
        <taxon>Spirosomataceae</taxon>
        <taxon>Dyadobacter</taxon>
    </lineage>
</organism>
<feature type="domain" description="Histidine kinase" evidence="8">
    <location>
        <begin position="201"/>
        <end position="424"/>
    </location>
</feature>
<evidence type="ECO:0000259" key="9">
    <source>
        <dbReference type="PROSITE" id="PS50112"/>
    </source>
</evidence>
<proteinExistence type="predicted"/>
<dbReference type="Gene3D" id="3.30.565.10">
    <property type="entry name" value="Histidine kinase-like ATPase, C-terminal domain"/>
    <property type="match status" value="1"/>
</dbReference>
<dbReference type="InterPro" id="IPR004358">
    <property type="entry name" value="Sig_transdc_His_kin-like_C"/>
</dbReference>
<dbReference type="InterPro" id="IPR050351">
    <property type="entry name" value="BphY/WalK/GraS-like"/>
</dbReference>
<dbReference type="RefSeq" id="WP_188931299.1">
    <property type="nucleotide sequence ID" value="NZ_BMIA01000001.1"/>
</dbReference>
<gene>
    <name evidence="10" type="ORF">GCM10007423_20300</name>
</gene>
<dbReference type="Proteomes" id="UP000600214">
    <property type="component" value="Unassembled WGS sequence"/>
</dbReference>
<dbReference type="InterPro" id="IPR003661">
    <property type="entry name" value="HisK_dim/P_dom"/>
</dbReference>
<dbReference type="InterPro" id="IPR036097">
    <property type="entry name" value="HisK_dim/P_sf"/>
</dbReference>
<evidence type="ECO:0000313" key="11">
    <source>
        <dbReference type="Proteomes" id="UP000600214"/>
    </source>
</evidence>
<reference evidence="11" key="1">
    <citation type="journal article" date="2019" name="Int. J. Syst. Evol. Microbiol.">
        <title>The Global Catalogue of Microorganisms (GCM) 10K type strain sequencing project: providing services to taxonomists for standard genome sequencing and annotation.</title>
        <authorList>
            <consortium name="The Broad Institute Genomics Platform"/>
            <consortium name="The Broad Institute Genome Sequencing Center for Infectious Disease"/>
            <person name="Wu L."/>
            <person name="Ma J."/>
        </authorList>
    </citation>
    <scope>NUCLEOTIDE SEQUENCE [LARGE SCALE GENOMIC DNA]</scope>
    <source>
        <strain evidence="11">CGMCC 1.15288</strain>
    </source>
</reference>
<dbReference type="SMART" id="SM00388">
    <property type="entry name" value="HisKA"/>
    <property type="match status" value="1"/>
</dbReference>
<evidence type="ECO:0000259" key="8">
    <source>
        <dbReference type="PROSITE" id="PS50109"/>
    </source>
</evidence>
<dbReference type="PANTHER" id="PTHR42878">
    <property type="entry name" value="TWO-COMPONENT HISTIDINE KINASE"/>
    <property type="match status" value="1"/>
</dbReference>
<dbReference type="SUPFAM" id="SSF55874">
    <property type="entry name" value="ATPase domain of HSP90 chaperone/DNA topoisomerase II/histidine kinase"/>
    <property type="match status" value="1"/>
</dbReference>
<protein>
    <recommendedName>
        <fullName evidence="2">histidine kinase</fullName>
        <ecNumber evidence="2">2.7.13.3</ecNumber>
    </recommendedName>
</protein>
<dbReference type="PROSITE" id="PS50109">
    <property type="entry name" value="HIS_KIN"/>
    <property type="match status" value="1"/>
</dbReference>
<keyword evidence="6" id="KW-0472">Membrane</keyword>
<dbReference type="Pfam" id="PF24820">
    <property type="entry name" value="Diguanyl_cycl_sensor"/>
    <property type="match status" value="1"/>
</dbReference>
<keyword evidence="4" id="KW-0808">Transferase</keyword>
<dbReference type="InterPro" id="IPR036890">
    <property type="entry name" value="HATPase_C_sf"/>
</dbReference>
<dbReference type="Pfam" id="PF00512">
    <property type="entry name" value="HisKA"/>
    <property type="match status" value="1"/>
</dbReference>
<dbReference type="Gene3D" id="3.30.450.20">
    <property type="entry name" value="PAS domain"/>
    <property type="match status" value="1"/>
</dbReference>
<sequence length="429" mass="48293">MGDLKTYEQLLRENAELSRRLEEATDTIDAIRTGQVDALVVNDAKAGHQLYTLKTADHSYRLFIEKMNEGAVTLNEDGIILYANSRFASMLDATLSDIVGKVFESFVSDDCQPEFKDAFGMAWNKDMQIEVKICRDSDAVPCQLSLAVLQLDEGLSLSVIVTNLTFQKRIQGLLKENNERLTIANGELEASNHDLQQFASIASHDLQEPLRKILIFSNMIRDRHAKELPPESRKYLDKIISSSQRMRSMASDILNYSSLSTSPHAFDEVNLEAIIAEILDDYELLLQERNAEVLVERLPVLEGNRAQIKQVFQNLISNSIKFSRHDQPPVIRIFCTPTNAPSDGPDEVALYHIVVADNGIGFEKQYHERIFSLFERLNNKDQYEGSGIGLSITRKIIERHHGRISAESTPGKGSRFTISLPVKQPMAVA</sequence>
<dbReference type="CDD" id="cd00082">
    <property type="entry name" value="HisKA"/>
    <property type="match status" value="1"/>
</dbReference>
<dbReference type="SMART" id="SM00387">
    <property type="entry name" value="HATPase_c"/>
    <property type="match status" value="1"/>
</dbReference>
<evidence type="ECO:0000256" key="7">
    <source>
        <dbReference type="SAM" id="Coils"/>
    </source>
</evidence>